<dbReference type="Proteomes" id="UP000092461">
    <property type="component" value="Unassembled WGS sequence"/>
</dbReference>
<evidence type="ECO:0000313" key="5">
    <source>
        <dbReference type="EnsemblMetazoa" id="LLOJ002423-PA"/>
    </source>
</evidence>
<dbReference type="GO" id="GO:0051480">
    <property type="term" value="P:regulation of cytosolic calcium ion concentration"/>
    <property type="evidence" value="ECO:0007669"/>
    <property type="project" value="TreeGrafter"/>
</dbReference>
<name>A0A1B0CDK3_LUTLO</name>
<evidence type="ECO:0000256" key="2">
    <source>
        <dbReference type="ARBA" id="ARBA00022842"/>
    </source>
</evidence>
<dbReference type="Pfam" id="PF00690">
    <property type="entry name" value="Cation_ATPase_N"/>
    <property type="match status" value="1"/>
</dbReference>
<dbReference type="InterPro" id="IPR023298">
    <property type="entry name" value="ATPase_P-typ_TM_dom_sf"/>
</dbReference>
<keyword evidence="2" id="KW-0460">Magnesium</keyword>
<dbReference type="Gene3D" id="2.70.150.10">
    <property type="entry name" value="Calcium-transporting ATPase, cytoplasmic transduction domain A"/>
    <property type="match status" value="1"/>
</dbReference>
<dbReference type="PANTHER" id="PTHR24093">
    <property type="entry name" value="CATION TRANSPORTING ATPASE"/>
    <property type="match status" value="1"/>
</dbReference>
<proteinExistence type="predicted"/>
<dbReference type="GO" id="GO:0012505">
    <property type="term" value="C:endomembrane system"/>
    <property type="evidence" value="ECO:0007669"/>
    <property type="project" value="UniProtKB-SubCell"/>
</dbReference>
<dbReference type="EnsemblMetazoa" id="LLOJ002423-RA">
    <property type="protein sequence ID" value="LLOJ002423-PA"/>
    <property type="gene ID" value="LLOJ002423"/>
</dbReference>
<dbReference type="InterPro" id="IPR004014">
    <property type="entry name" value="ATPase_P-typ_cation-transptr_N"/>
</dbReference>
<feature type="domain" description="Cation-transporting P-type ATPase N-terminal" evidence="4">
    <location>
        <begin position="35"/>
        <end position="109"/>
    </location>
</feature>
<protein>
    <recommendedName>
        <fullName evidence="4">Cation-transporting P-type ATPase N-terminal domain-containing protein</fullName>
    </recommendedName>
</protein>
<evidence type="ECO:0000259" key="4">
    <source>
        <dbReference type="SMART" id="SM00831"/>
    </source>
</evidence>
<feature type="region of interest" description="Disordered" evidence="3">
    <location>
        <begin position="49"/>
        <end position="74"/>
    </location>
</feature>
<dbReference type="VEuPathDB" id="VectorBase:LLONM1_004236"/>
<dbReference type="EMBL" id="AJWK01007959">
    <property type="status" value="NOT_ANNOTATED_CDS"/>
    <property type="molecule type" value="Genomic_DNA"/>
</dbReference>
<reference evidence="5" key="1">
    <citation type="submission" date="2020-05" db="UniProtKB">
        <authorList>
            <consortium name="EnsemblMetazoa"/>
        </authorList>
    </citation>
    <scope>IDENTIFICATION</scope>
    <source>
        <strain evidence="5">Jacobina</strain>
    </source>
</reference>
<evidence type="ECO:0000256" key="3">
    <source>
        <dbReference type="SAM" id="MobiDB-lite"/>
    </source>
</evidence>
<dbReference type="PANTHER" id="PTHR24093:SF369">
    <property type="entry name" value="CALCIUM-TRANSPORTING ATPASE"/>
    <property type="match status" value="1"/>
</dbReference>
<feature type="compositionally biased region" description="Polar residues" evidence="3">
    <location>
        <begin position="49"/>
        <end position="58"/>
    </location>
</feature>
<evidence type="ECO:0000256" key="1">
    <source>
        <dbReference type="ARBA" id="ARBA00004127"/>
    </source>
</evidence>
<comment type="subcellular location">
    <subcellularLocation>
        <location evidence="1">Endomembrane system</location>
        <topology evidence="1">Multi-pass membrane protein</topology>
    </subcellularLocation>
</comment>
<dbReference type="Gene3D" id="1.20.1110.10">
    <property type="entry name" value="Calcium-transporting ATPase, transmembrane domain"/>
    <property type="match status" value="1"/>
</dbReference>
<keyword evidence="6" id="KW-1185">Reference proteome</keyword>
<dbReference type="AlphaFoldDB" id="A0A1B0CDK3"/>
<dbReference type="VEuPathDB" id="VectorBase:LLOJ002423"/>
<dbReference type="SMART" id="SM00831">
    <property type="entry name" value="Cation_ATPase_N"/>
    <property type="match status" value="1"/>
</dbReference>
<dbReference type="GO" id="GO:0005388">
    <property type="term" value="F:P-type calcium transporter activity"/>
    <property type="evidence" value="ECO:0007669"/>
    <property type="project" value="TreeGrafter"/>
</dbReference>
<sequence length="128" mass="14520">MATIDGRPAQYGISLKQLRELMEHRGREGIARISEFGGVQELCKKLYTSPNEGLSGSRTDSEHRRETFGSNTIPPKPPKTFLQLVWEALQDVTLIILEVAALVSLGLSFYQPADEDLRKYKERKREKS</sequence>
<evidence type="ECO:0000313" key="6">
    <source>
        <dbReference type="Proteomes" id="UP000092461"/>
    </source>
</evidence>
<accession>A0A1B0CDK3</accession>
<organism evidence="5 6">
    <name type="scientific">Lutzomyia longipalpis</name>
    <name type="common">Sand fly</name>
    <dbReference type="NCBI Taxonomy" id="7200"/>
    <lineage>
        <taxon>Eukaryota</taxon>
        <taxon>Metazoa</taxon>
        <taxon>Ecdysozoa</taxon>
        <taxon>Arthropoda</taxon>
        <taxon>Hexapoda</taxon>
        <taxon>Insecta</taxon>
        <taxon>Pterygota</taxon>
        <taxon>Neoptera</taxon>
        <taxon>Endopterygota</taxon>
        <taxon>Diptera</taxon>
        <taxon>Nematocera</taxon>
        <taxon>Psychodoidea</taxon>
        <taxon>Psychodidae</taxon>
        <taxon>Lutzomyia</taxon>
        <taxon>Lutzomyia</taxon>
    </lineage>
</organism>
<dbReference type="GO" id="GO:0005886">
    <property type="term" value="C:plasma membrane"/>
    <property type="evidence" value="ECO:0007669"/>
    <property type="project" value="TreeGrafter"/>
</dbReference>
<dbReference type="SUPFAM" id="SSF81665">
    <property type="entry name" value="Calcium ATPase, transmembrane domain M"/>
    <property type="match status" value="1"/>
</dbReference>